<evidence type="ECO:0000313" key="2">
    <source>
        <dbReference type="EMBL" id="WDE04199.1"/>
    </source>
</evidence>
<protein>
    <recommendedName>
        <fullName evidence="4">Lipoprotein</fullName>
    </recommendedName>
</protein>
<accession>A0AAF0C8T7</accession>
<reference evidence="2 3" key="1">
    <citation type="journal article" date="2015" name="Genome Announc.">
        <title>Draft Genome Sequences of Marine Isolates of Thalassomonas viridans and Thalassomonas actiniarum.</title>
        <authorList>
            <person name="Olonade I."/>
            <person name="van Zyl L.J."/>
            <person name="Trindade M."/>
        </authorList>
    </citation>
    <scope>NUCLEOTIDE SEQUENCE [LARGE SCALE GENOMIC DNA]</scope>
    <source>
        <strain evidence="2 3">XOM25</strain>
    </source>
</reference>
<organism evidence="2 3">
    <name type="scientific">Thalassomonas viridans</name>
    <dbReference type="NCBI Taxonomy" id="137584"/>
    <lineage>
        <taxon>Bacteria</taxon>
        <taxon>Pseudomonadati</taxon>
        <taxon>Pseudomonadota</taxon>
        <taxon>Gammaproteobacteria</taxon>
        <taxon>Alteromonadales</taxon>
        <taxon>Colwelliaceae</taxon>
        <taxon>Thalassomonas</taxon>
    </lineage>
</organism>
<reference evidence="2 3" key="2">
    <citation type="journal article" date="2022" name="Mar. Drugs">
        <title>Bioassay-Guided Fractionation Leads to the Detection of Cholic Acid Generated by the Rare Thalassomonas sp.</title>
        <authorList>
            <person name="Pheiffer F."/>
            <person name="Schneider Y.K."/>
            <person name="Hansen E.H."/>
            <person name="Andersen J.H."/>
            <person name="Isaksson J."/>
            <person name="Busche T."/>
            <person name="R C."/>
            <person name="Kalinowski J."/>
            <person name="Zyl L.V."/>
            <person name="Trindade M."/>
        </authorList>
    </citation>
    <scope>NUCLEOTIDE SEQUENCE [LARGE SCALE GENOMIC DNA]</scope>
    <source>
        <strain evidence="2 3">XOM25</strain>
    </source>
</reference>
<sequence>MKVSWNFVAVFLLMFAIQACQTHSIEPKGNIISSTNGKELILNGRVSLPLSNDYEKLFLDDYSAIIAAPDYRVVYRWIDKDEVEFIGSDKSPYDFFKGALTNPTSEEEERFLEGLNSEVHQSVSSSGNLEYYWFDNGEGQQVYILSPTLSFALEVTYKGQGSMFVDVIIEKSKLL</sequence>
<name>A0AAF0C8T7_9GAMM</name>
<dbReference type="PROSITE" id="PS51257">
    <property type="entry name" value="PROKAR_LIPOPROTEIN"/>
    <property type="match status" value="1"/>
</dbReference>
<keyword evidence="3" id="KW-1185">Reference proteome</keyword>
<dbReference type="AlphaFoldDB" id="A0AAF0C8T7"/>
<dbReference type="RefSeq" id="WP_044837190.1">
    <property type="nucleotide sequence ID" value="NZ_CP059733.1"/>
</dbReference>
<evidence type="ECO:0008006" key="4">
    <source>
        <dbReference type="Google" id="ProtNLM"/>
    </source>
</evidence>
<dbReference type="Proteomes" id="UP000032352">
    <property type="component" value="Chromosome"/>
</dbReference>
<dbReference type="EMBL" id="CP059733">
    <property type="protein sequence ID" value="WDE04199.1"/>
    <property type="molecule type" value="Genomic_DNA"/>
</dbReference>
<dbReference type="KEGG" id="tvd:SG34_023085"/>
<proteinExistence type="predicted"/>
<keyword evidence="1" id="KW-0732">Signal</keyword>
<feature type="signal peptide" evidence="1">
    <location>
        <begin position="1"/>
        <end position="19"/>
    </location>
</feature>
<evidence type="ECO:0000313" key="3">
    <source>
        <dbReference type="Proteomes" id="UP000032352"/>
    </source>
</evidence>
<feature type="chain" id="PRO_5042218802" description="Lipoprotein" evidence="1">
    <location>
        <begin position="20"/>
        <end position="175"/>
    </location>
</feature>
<gene>
    <name evidence="2" type="ORF">SG34_023085</name>
</gene>
<evidence type="ECO:0000256" key="1">
    <source>
        <dbReference type="SAM" id="SignalP"/>
    </source>
</evidence>